<keyword evidence="2" id="KW-0378">Hydrolase</keyword>
<dbReference type="PANTHER" id="PTHR46623:SF6">
    <property type="entry name" value="ALPHA_BETA-HYDROLASES SUPERFAMILY PROTEIN"/>
    <property type="match status" value="1"/>
</dbReference>
<proteinExistence type="predicted"/>
<dbReference type="InterPro" id="IPR051049">
    <property type="entry name" value="Dienelactone_hydrolase-like"/>
</dbReference>
<dbReference type="SUPFAM" id="SSF53474">
    <property type="entry name" value="alpha/beta-Hydrolases"/>
    <property type="match status" value="1"/>
</dbReference>
<comment type="caution">
    <text evidence="2">The sequence shown here is derived from an EMBL/GenBank/DDBJ whole genome shotgun (WGS) entry which is preliminary data.</text>
</comment>
<dbReference type="AlphaFoldDB" id="E6PHR6"/>
<protein>
    <submittedName>
        <fullName evidence="2">Carboxymethylenebutenolidase</fullName>
        <ecNumber evidence="2">3.1.1.45</ecNumber>
    </submittedName>
</protein>
<dbReference type="PANTHER" id="PTHR46623">
    <property type="entry name" value="CARBOXYMETHYLENEBUTENOLIDASE-RELATED"/>
    <property type="match status" value="1"/>
</dbReference>
<dbReference type="Gene3D" id="3.40.50.1820">
    <property type="entry name" value="alpha/beta hydrolase"/>
    <property type="match status" value="1"/>
</dbReference>
<feature type="domain" description="Dienelactone hydrolase" evidence="1">
    <location>
        <begin position="14"/>
        <end position="218"/>
    </location>
</feature>
<dbReference type="Pfam" id="PF01738">
    <property type="entry name" value="DLH"/>
    <property type="match status" value="1"/>
</dbReference>
<reference evidence="2" key="1">
    <citation type="submission" date="2009-10" db="EMBL/GenBank/DDBJ databases">
        <title>Diversity of trophic interactions inside an arsenic-rich microbial ecosystem.</title>
        <authorList>
            <person name="Bertin P.N."/>
            <person name="Heinrich-Salmeron A."/>
            <person name="Pelletier E."/>
            <person name="Goulhen-Chollet F."/>
            <person name="Arsene-Ploetze F."/>
            <person name="Gallien S."/>
            <person name="Calteau A."/>
            <person name="Vallenet D."/>
            <person name="Casiot C."/>
            <person name="Chane-Woon-Ming B."/>
            <person name="Giloteaux L."/>
            <person name="Barakat M."/>
            <person name="Bonnefoy V."/>
            <person name="Bruneel O."/>
            <person name="Chandler M."/>
            <person name="Cleiss J."/>
            <person name="Duran R."/>
            <person name="Elbaz-Poulichet F."/>
            <person name="Fonknechten N."/>
            <person name="Lauga B."/>
            <person name="Mornico D."/>
            <person name="Ortet P."/>
            <person name="Schaeffer C."/>
            <person name="Siguier P."/>
            <person name="Alexander Thil Smith A."/>
            <person name="Van Dorsselaer A."/>
            <person name="Weissenbach J."/>
            <person name="Medigue C."/>
            <person name="Le Paslier D."/>
        </authorList>
    </citation>
    <scope>NUCLEOTIDE SEQUENCE</scope>
</reference>
<accession>E6PHR6</accession>
<gene>
    <name evidence="2" type="ORF">CARN1_0484</name>
</gene>
<dbReference type="EMBL" id="CABL01000019">
    <property type="protein sequence ID" value="CBH76004.1"/>
    <property type="molecule type" value="Genomic_DNA"/>
</dbReference>
<name>E6PHR6_9ZZZZ</name>
<dbReference type="InterPro" id="IPR029058">
    <property type="entry name" value="AB_hydrolase_fold"/>
</dbReference>
<organism evidence="2">
    <name type="scientific">mine drainage metagenome</name>
    <dbReference type="NCBI Taxonomy" id="410659"/>
    <lineage>
        <taxon>unclassified sequences</taxon>
        <taxon>metagenomes</taxon>
        <taxon>ecological metagenomes</taxon>
    </lineage>
</organism>
<dbReference type="InterPro" id="IPR002925">
    <property type="entry name" value="Dienelactn_hydro"/>
</dbReference>
<sequence length="221" mass="24019">MIEFTRPDGAKAPGYLAEPGDAKNAPGIVMLEEWWGVNDQIISTAERMAAAGFRVLIPDLYRGRVAATGDEANHLMQGLDFTDAAMQDARGAAQYLATNGKKVGVIGFCMGGALTLLCAMHLNEFSAAVPFYGFPPEEAGDPGSIKIPLQGHWALRDEYFPIARVDAIEARLREAHAPYEFHRYDAGHAFSNPGGIGNYNEAAAKLAWERSIDFFRRTLAG</sequence>
<evidence type="ECO:0000313" key="2">
    <source>
        <dbReference type="EMBL" id="CBH76004.1"/>
    </source>
</evidence>
<dbReference type="GO" id="GO:0008806">
    <property type="term" value="F:carboxymethylenebutenolidase activity"/>
    <property type="evidence" value="ECO:0007669"/>
    <property type="project" value="UniProtKB-EC"/>
</dbReference>
<evidence type="ECO:0000259" key="1">
    <source>
        <dbReference type="Pfam" id="PF01738"/>
    </source>
</evidence>
<dbReference type="EC" id="3.1.1.45" evidence="2"/>